<protein>
    <submittedName>
        <fullName evidence="1">CLUMA_CG001107, isoform A</fullName>
    </submittedName>
</protein>
<evidence type="ECO:0000313" key="2">
    <source>
        <dbReference type="Proteomes" id="UP000183832"/>
    </source>
</evidence>
<dbReference type="AlphaFoldDB" id="A0A1J1HM54"/>
<reference evidence="1 2" key="1">
    <citation type="submission" date="2015-04" db="EMBL/GenBank/DDBJ databases">
        <authorList>
            <person name="Syromyatnikov M.Y."/>
            <person name="Popov V.N."/>
        </authorList>
    </citation>
    <scope>NUCLEOTIDE SEQUENCE [LARGE SCALE GENOMIC DNA]</scope>
</reference>
<dbReference type="STRING" id="568069.A0A1J1HM54"/>
<dbReference type="Proteomes" id="UP000183832">
    <property type="component" value="Unassembled WGS sequence"/>
</dbReference>
<organism evidence="1 2">
    <name type="scientific">Clunio marinus</name>
    <dbReference type="NCBI Taxonomy" id="568069"/>
    <lineage>
        <taxon>Eukaryota</taxon>
        <taxon>Metazoa</taxon>
        <taxon>Ecdysozoa</taxon>
        <taxon>Arthropoda</taxon>
        <taxon>Hexapoda</taxon>
        <taxon>Insecta</taxon>
        <taxon>Pterygota</taxon>
        <taxon>Neoptera</taxon>
        <taxon>Endopterygota</taxon>
        <taxon>Diptera</taxon>
        <taxon>Nematocera</taxon>
        <taxon>Chironomoidea</taxon>
        <taxon>Chironomidae</taxon>
        <taxon>Clunio</taxon>
    </lineage>
</organism>
<keyword evidence="2" id="KW-1185">Reference proteome</keyword>
<proteinExistence type="predicted"/>
<dbReference type="Gene3D" id="1.20.960.40">
    <property type="match status" value="1"/>
</dbReference>
<accession>A0A1J1HM54</accession>
<dbReference type="OrthoDB" id="2160638at2759"/>
<evidence type="ECO:0000313" key="1">
    <source>
        <dbReference type="EMBL" id="CRK87305.1"/>
    </source>
</evidence>
<dbReference type="EMBL" id="CVRI01000004">
    <property type="protein sequence ID" value="CRK87305.1"/>
    <property type="molecule type" value="Genomic_DNA"/>
</dbReference>
<sequence length="134" mass="15533">MDKNHQTNEAKALQEAIRKRLAENGKLEKIRSEIRSLVLKDVREGDDSPINTFNSKNLNSSTQFANHFIIEYFEWMGFQYSKEMFMTESGCCSSTISTSRDVIESKIRNEKAGDGFDKDFPMLLSIIRELFKKH</sequence>
<gene>
    <name evidence="1" type="ORF">CLUMA_CG001107</name>
</gene>
<name>A0A1J1HM54_9DIPT</name>